<sequence>MTVEKHVNYNCSFKSSKCSCIDKIIKPCLTGEPNIIYLNKCFIQI</sequence>
<accession>A0A0A9ADP5</accession>
<name>A0A0A9ADP5_ARUDO</name>
<reference evidence="1" key="2">
    <citation type="journal article" date="2015" name="Data Brief">
        <title>Shoot transcriptome of the giant reed, Arundo donax.</title>
        <authorList>
            <person name="Barrero R.A."/>
            <person name="Guerrero F.D."/>
            <person name="Moolhuijzen P."/>
            <person name="Goolsby J.A."/>
            <person name="Tidwell J."/>
            <person name="Bellgard S.E."/>
            <person name="Bellgard M.I."/>
        </authorList>
    </citation>
    <scope>NUCLEOTIDE SEQUENCE</scope>
    <source>
        <tissue evidence="1">Shoot tissue taken approximately 20 cm above the soil surface</tissue>
    </source>
</reference>
<reference evidence="1" key="1">
    <citation type="submission" date="2014-09" db="EMBL/GenBank/DDBJ databases">
        <authorList>
            <person name="Magalhaes I.L.F."/>
            <person name="Oliveira U."/>
            <person name="Santos F.R."/>
            <person name="Vidigal T.H.D.A."/>
            <person name="Brescovit A.D."/>
            <person name="Santos A.J."/>
        </authorList>
    </citation>
    <scope>NUCLEOTIDE SEQUENCE</scope>
    <source>
        <tissue evidence="1">Shoot tissue taken approximately 20 cm above the soil surface</tissue>
    </source>
</reference>
<dbReference type="EMBL" id="GBRH01250810">
    <property type="protein sequence ID" value="JAD47085.1"/>
    <property type="molecule type" value="Transcribed_RNA"/>
</dbReference>
<evidence type="ECO:0000313" key="1">
    <source>
        <dbReference type="EMBL" id="JAD47085.1"/>
    </source>
</evidence>
<organism evidence="1">
    <name type="scientific">Arundo donax</name>
    <name type="common">Giant reed</name>
    <name type="synonym">Donax arundinaceus</name>
    <dbReference type="NCBI Taxonomy" id="35708"/>
    <lineage>
        <taxon>Eukaryota</taxon>
        <taxon>Viridiplantae</taxon>
        <taxon>Streptophyta</taxon>
        <taxon>Embryophyta</taxon>
        <taxon>Tracheophyta</taxon>
        <taxon>Spermatophyta</taxon>
        <taxon>Magnoliopsida</taxon>
        <taxon>Liliopsida</taxon>
        <taxon>Poales</taxon>
        <taxon>Poaceae</taxon>
        <taxon>PACMAD clade</taxon>
        <taxon>Arundinoideae</taxon>
        <taxon>Arundineae</taxon>
        <taxon>Arundo</taxon>
    </lineage>
</organism>
<protein>
    <submittedName>
        <fullName evidence="1">Uncharacterized protein</fullName>
    </submittedName>
</protein>
<proteinExistence type="predicted"/>
<dbReference type="AlphaFoldDB" id="A0A0A9ADP5"/>